<evidence type="ECO:0000313" key="2">
    <source>
        <dbReference type="EMBL" id="CAA6801636.1"/>
    </source>
</evidence>
<gene>
    <name evidence="2" type="ORF">HELGO_WM28390</name>
</gene>
<evidence type="ECO:0000259" key="1">
    <source>
        <dbReference type="PROSITE" id="PS50801"/>
    </source>
</evidence>
<reference evidence="2" key="1">
    <citation type="submission" date="2020-01" db="EMBL/GenBank/DDBJ databases">
        <authorList>
            <person name="Meier V. D."/>
            <person name="Meier V D."/>
        </authorList>
    </citation>
    <scope>NUCLEOTIDE SEQUENCE</scope>
    <source>
        <strain evidence="2">HLG_WM_MAG_08</strain>
    </source>
</reference>
<dbReference type="PROSITE" id="PS50801">
    <property type="entry name" value="STAS"/>
    <property type="match status" value="1"/>
</dbReference>
<feature type="domain" description="STAS" evidence="1">
    <location>
        <begin position="3"/>
        <end position="87"/>
    </location>
</feature>
<protein>
    <recommendedName>
        <fullName evidence="1">STAS domain-containing protein</fullName>
    </recommendedName>
</protein>
<dbReference type="InterPro" id="IPR036513">
    <property type="entry name" value="STAS_dom_sf"/>
</dbReference>
<dbReference type="InterPro" id="IPR002645">
    <property type="entry name" value="STAS_dom"/>
</dbReference>
<dbReference type="EMBL" id="CACVAV010000026">
    <property type="protein sequence ID" value="CAA6801636.1"/>
    <property type="molecule type" value="Genomic_DNA"/>
</dbReference>
<dbReference type="AlphaFoldDB" id="A0A6S6S5V4"/>
<name>A0A6S6S5V4_9GAMM</name>
<dbReference type="SUPFAM" id="SSF52091">
    <property type="entry name" value="SpoIIaa-like"/>
    <property type="match status" value="1"/>
</dbReference>
<sequence>MENSININQQDGSTLITLKGVIDNELASNLISTIEKTTPPAILDLEQVPFISTLGSLAIFNFYTTHKQKLKIQGANPQVLSMLQLSGTARYVDISEHPDNPTQSAQE</sequence>
<accession>A0A6S6S5V4</accession>
<dbReference type="CDD" id="cd07043">
    <property type="entry name" value="STAS_anti-anti-sigma_factors"/>
    <property type="match status" value="1"/>
</dbReference>
<dbReference type="Pfam" id="PF01740">
    <property type="entry name" value="STAS"/>
    <property type="match status" value="1"/>
</dbReference>
<dbReference type="Gene3D" id="3.30.750.24">
    <property type="entry name" value="STAS domain"/>
    <property type="match status" value="1"/>
</dbReference>
<organism evidence="2">
    <name type="scientific">uncultured Thiotrichaceae bacterium</name>
    <dbReference type="NCBI Taxonomy" id="298394"/>
    <lineage>
        <taxon>Bacteria</taxon>
        <taxon>Pseudomonadati</taxon>
        <taxon>Pseudomonadota</taxon>
        <taxon>Gammaproteobacteria</taxon>
        <taxon>Thiotrichales</taxon>
        <taxon>Thiotrichaceae</taxon>
        <taxon>environmental samples</taxon>
    </lineage>
</organism>
<proteinExistence type="predicted"/>